<dbReference type="Gene3D" id="1.10.10.10">
    <property type="entry name" value="Winged helix-like DNA-binding domain superfamily/Winged helix DNA-binding domain"/>
    <property type="match status" value="1"/>
</dbReference>
<evidence type="ECO:0000256" key="4">
    <source>
        <dbReference type="ARBA" id="ARBA00023163"/>
    </source>
</evidence>
<dbReference type="PANTHER" id="PTHR30419:SF8">
    <property type="entry name" value="NITROGEN ASSIMILATION TRANSCRIPTIONAL ACTIVATOR-RELATED"/>
    <property type="match status" value="1"/>
</dbReference>
<organism evidence="6 7">
    <name type="scientific">Rhodanobacter aciditrophus</name>
    <dbReference type="NCBI Taxonomy" id="1623218"/>
    <lineage>
        <taxon>Bacteria</taxon>
        <taxon>Pseudomonadati</taxon>
        <taxon>Pseudomonadota</taxon>
        <taxon>Gammaproteobacteria</taxon>
        <taxon>Lysobacterales</taxon>
        <taxon>Rhodanobacteraceae</taxon>
        <taxon>Rhodanobacter</taxon>
    </lineage>
</organism>
<accession>A0ABW4AZ80</accession>
<comment type="caution">
    <text evidence="6">The sequence shown here is derived from an EMBL/GenBank/DDBJ whole genome shotgun (WGS) entry which is preliminary data.</text>
</comment>
<dbReference type="Pfam" id="PF00126">
    <property type="entry name" value="HTH_1"/>
    <property type="match status" value="1"/>
</dbReference>
<dbReference type="SUPFAM" id="SSF53850">
    <property type="entry name" value="Periplasmic binding protein-like II"/>
    <property type="match status" value="1"/>
</dbReference>
<dbReference type="EMBL" id="JBHTMN010000007">
    <property type="protein sequence ID" value="MFD1383107.1"/>
    <property type="molecule type" value="Genomic_DNA"/>
</dbReference>
<evidence type="ECO:0000256" key="2">
    <source>
        <dbReference type="ARBA" id="ARBA00023015"/>
    </source>
</evidence>
<dbReference type="PANTHER" id="PTHR30419">
    <property type="entry name" value="HTH-TYPE TRANSCRIPTIONAL REGULATOR YBHD"/>
    <property type="match status" value="1"/>
</dbReference>
<dbReference type="InterPro" id="IPR036388">
    <property type="entry name" value="WH-like_DNA-bd_sf"/>
</dbReference>
<dbReference type="Gene3D" id="3.40.190.290">
    <property type="match status" value="1"/>
</dbReference>
<comment type="similarity">
    <text evidence="1">Belongs to the LysR transcriptional regulatory family.</text>
</comment>
<keyword evidence="4" id="KW-0804">Transcription</keyword>
<evidence type="ECO:0000256" key="3">
    <source>
        <dbReference type="ARBA" id="ARBA00023125"/>
    </source>
</evidence>
<keyword evidence="7" id="KW-1185">Reference proteome</keyword>
<keyword evidence="3" id="KW-0238">DNA-binding</keyword>
<dbReference type="Pfam" id="PF03466">
    <property type="entry name" value="LysR_substrate"/>
    <property type="match status" value="1"/>
</dbReference>
<keyword evidence="2" id="KW-0805">Transcription regulation</keyword>
<dbReference type="InterPro" id="IPR050950">
    <property type="entry name" value="HTH-type_LysR_regulators"/>
</dbReference>
<proteinExistence type="inferred from homology"/>
<name>A0ABW4AZ80_9GAMM</name>
<dbReference type="SUPFAM" id="SSF46785">
    <property type="entry name" value="Winged helix' DNA-binding domain"/>
    <property type="match status" value="1"/>
</dbReference>
<reference evidence="7" key="1">
    <citation type="journal article" date="2019" name="Int. J. Syst. Evol. Microbiol.">
        <title>The Global Catalogue of Microorganisms (GCM) 10K type strain sequencing project: providing services to taxonomists for standard genome sequencing and annotation.</title>
        <authorList>
            <consortium name="The Broad Institute Genomics Platform"/>
            <consortium name="The Broad Institute Genome Sequencing Center for Infectious Disease"/>
            <person name="Wu L."/>
            <person name="Ma J."/>
        </authorList>
    </citation>
    <scope>NUCLEOTIDE SEQUENCE [LARGE SCALE GENOMIC DNA]</scope>
    <source>
        <strain evidence="7">JCM 30774</strain>
    </source>
</reference>
<feature type="domain" description="HTH lysR-type" evidence="5">
    <location>
        <begin position="9"/>
        <end position="66"/>
    </location>
</feature>
<dbReference type="PRINTS" id="PR00039">
    <property type="entry name" value="HTHLYSR"/>
</dbReference>
<dbReference type="Proteomes" id="UP001597059">
    <property type="component" value="Unassembled WGS sequence"/>
</dbReference>
<gene>
    <name evidence="6" type="ORF">ACFQ45_07000</name>
</gene>
<evidence type="ECO:0000313" key="6">
    <source>
        <dbReference type="EMBL" id="MFD1383107.1"/>
    </source>
</evidence>
<evidence type="ECO:0000259" key="5">
    <source>
        <dbReference type="PROSITE" id="PS50931"/>
    </source>
</evidence>
<sequence>MDIGLSKHLKLNQLRLIAIIAEFGQLSIAADELAITQPAASRMLSEIESTLGAKLFTRHAKGMVPTLVGQAICRRAHNLVVELRDLSREVEELKQGNGGSTAIGAVTGAAVGFVIPAIQQLRAVAPKAEIDINVDTSEALVKDLITGNNDFVVARLPSHYNSSEFEILPARTESVALLVRQGHPLAEADQVSMRDLSKYEWVMQSHRAPIREAVEGAFVAERASLPSAITNSTSLLALIAILVSSNSIAPLASEVADLLMSESVGAKLTVLRLERKIELSPYFLLKLKGRNLSPLAHQLERLIRAELSKR</sequence>
<evidence type="ECO:0000313" key="7">
    <source>
        <dbReference type="Proteomes" id="UP001597059"/>
    </source>
</evidence>
<dbReference type="PROSITE" id="PS50931">
    <property type="entry name" value="HTH_LYSR"/>
    <property type="match status" value="1"/>
</dbReference>
<protein>
    <submittedName>
        <fullName evidence="6">LysR family transcriptional regulator</fullName>
    </submittedName>
</protein>
<dbReference type="InterPro" id="IPR000847">
    <property type="entry name" value="LysR_HTH_N"/>
</dbReference>
<dbReference type="InterPro" id="IPR036390">
    <property type="entry name" value="WH_DNA-bd_sf"/>
</dbReference>
<evidence type="ECO:0000256" key="1">
    <source>
        <dbReference type="ARBA" id="ARBA00009437"/>
    </source>
</evidence>
<dbReference type="RefSeq" id="WP_377366282.1">
    <property type="nucleotide sequence ID" value="NZ_JBHTMN010000007.1"/>
</dbReference>
<dbReference type="InterPro" id="IPR005119">
    <property type="entry name" value="LysR_subst-bd"/>
</dbReference>